<dbReference type="GO" id="GO:0005507">
    <property type="term" value="F:copper ion binding"/>
    <property type="evidence" value="ECO:0007669"/>
    <property type="project" value="TreeGrafter"/>
</dbReference>
<keyword evidence="7" id="KW-1185">Reference proteome</keyword>
<keyword evidence="3" id="KW-0175">Coiled coil</keyword>
<proteinExistence type="inferred from homology"/>
<organism evidence="6 7">
    <name type="scientific">Photinus pyralis</name>
    <name type="common">Common eastern firefly</name>
    <name type="synonym">Lampyris pyralis</name>
    <dbReference type="NCBI Taxonomy" id="7054"/>
    <lineage>
        <taxon>Eukaryota</taxon>
        <taxon>Metazoa</taxon>
        <taxon>Ecdysozoa</taxon>
        <taxon>Arthropoda</taxon>
        <taxon>Hexapoda</taxon>
        <taxon>Insecta</taxon>
        <taxon>Pterygota</taxon>
        <taxon>Neoptera</taxon>
        <taxon>Endopterygota</taxon>
        <taxon>Coleoptera</taxon>
        <taxon>Polyphaga</taxon>
        <taxon>Elateriformia</taxon>
        <taxon>Elateroidea</taxon>
        <taxon>Lampyridae</taxon>
        <taxon>Lampyrinae</taxon>
        <taxon>Photinus</taxon>
    </lineage>
</organism>
<dbReference type="PANTHER" id="PTHR12598:SF0">
    <property type="entry name" value="COPPER HOMEOSTASIS PROTEIN CUTC HOMOLOG"/>
    <property type="match status" value="1"/>
</dbReference>
<reference evidence="6 7" key="1">
    <citation type="journal article" date="2018" name="Elife">
        <title>Firefly genomes illuminate parallel origins of bioluminescence in beetles.</title>
        <authorList>
            <person name="Fallon T.R."/>
            <person name="Lower S.E."/>
            <person name="Chang C.H."/>
            <person name="Bessho-Uehara M."/>
            <person name="Martin G.J."/>
            <person name="Bewick A.J."/>
            <person name="Behringer M."/>
            <person name="Debat H.J."/>
            <person name="Wong I."/>
            <person name="Day J.C."/>
            <person name="Suvorov A."/>
            <person name="Silva C.J."/>
            <person name="Stanger-Hall K.F."/>
            <person name="Hall D.W."/>
            <person name="Schmitz R.J."/>
            <person name="Nelson D.R."/>
            <person name="Lewis S.M."/>
            <person name="Shigenobu S."/>
            <person name="Bybee S.M."/>
            <person name="Larracuente A.M."/>
            <person name="Oba Y."/>
            <person name="Weng J.K."/>
        </authorList>
    </citation>
    <scope>NUCLEOTIDE SEQUENCE [LARGE SCALE GENOMIC DNA]</scope>
    <source>
        <strain evidence="6">1611_PpyrPB1</strain>
        <tissue evidence="6">Whole body</tissue>
    </source>
</reference>
<dbReference type="InterPro" id="IPR036822">
    <property type="entry name" value="CutC-like_dom_sf"/>
</dbReference>
<dbReference type="Gene3D" id="1.20.5.170">
    <property type="match status" value="1"/>
</dbReference>
<dbReference type="InParanoid" id="A0A5N4AB27"/>
<sequence>MDLDEFDDFGDEEEQEEEQLDPNNPDHAFILLEREFTKTIADIEQNAQAAQYAEEFNKLFEALYTHNETRKQLTQRCAELEEQLAGGTEKLIIATKIAEGDAEVIASLKGKIEYSWRMTDAAHEREQQAQEIIDNLRSQISALVAELDFKNKMSSEDDGGGQQSKNQESLEREKEKLMGEIGQLQVKLANAIGYQEELERKNSHADLKIIDLSSQLQDLANDFDKTKKQRDKLEGEAVELNNELSRCNGEVRSLQSTVQKGETFINRLERQIDDLKNLKEKLSSDLENLTDKYENLQDVHKQLKNTQDDTKKQLGKAMMENKLKDDQAVKMRSEINKFVTIREQYDKKIVKLECDKRAAWDERDALRQIQISTQKEIQQYKRQSDVDKRTMDSMVKEKDLLNKNILKHQDLIKEHIKLFKIQEQTKKKLELEIGEQVQEIGKQRKQVSYLEKERDRLVDEGLELTQKIEDTMEEIKLKKTQIYDLKKSLAENDNKLRIQQNLFEGVRAERNNLQKALQESAAECGELKNKLKVSSHQSEQLKEDIAMKEQELIREENILRKITKDKENLRIELDNALEAVKQLKEEIVEMKTEEKRLHKVIFESDKRIKELTKDLDTLMNERDILGSQLVRRNDELALLYEKIRILQSTLQRGEAHYERRLEDIRLLKIEVKRLRQEKLLLTKSITNMTDLRQEIFHMERDLTRERLKCRALEEELQNPLNIHRWRKLEGSDPDVLDLLKKIQLLQKRLLNQTSEAVERERQLKEAEKLYTNLKQIMAKQPSPTIQEDLNKTRKALTLRGNKLKCLVSELNMTELQSIEYKEDLDKVREELKEVKKKYLIEKKAHQKDLDALKTLESKHNQMPNIVPIKFTGGGFKIRRGLHGTMPKLLEVCVDNFESALAAITGGADRIELCSSLVEGGLTPTPGLLLQIQQANNTKVPIFCMIRCRPSNFVYSREEIDIMLEDVKILKQKGADGFVFGALLENGDVDMKKCREILKACFPLPVTFHRAFDFCRRPTIEVEVIIDLGFTRLLTSGKQKNAQLGVKLIEKLCDQVANRIIIVPAGGINKDNLKYIIEQTDANEYHGSFRKLKEESKDEESEVVLGEKDAQLHIADEQLISEIVHMLKTD</sequence>
<feature type="coiled-coil region" evidence="3">
    <location>
        <begin position="747"/>
        <end position="779"/>
    </location>
</feature>
<evidence type="ECO:0000259" key="5">
    <source>
        <dbReference type="Pfam" id="PF21771"/>
    </source>
</evidence>
<feature type="coiled-coil region" evidence="3">
    <location>
        <begin position="503"/>
        <end position="628"/>
    </location>
</feature>
<dbReference type="Proteomes" id="UP000327044">
    <property type="component" value="Unassembled WGS sequence"/>
</dbReference>
<dbReference type="PANTHER" id="PTHR12598">
    <property type="entry name" value="COPPER HOMEOSTASIS PROTEIN CUTC"/>
    <property type="match status" value="1"/>
</dbReference>
<feature type="compositionally biased region" description="Acidic residues" evidence="4">
    <location>
        <begin position="1"/>
        <end position="20"/>
    </location>
</feature>
<dbReference type="SUPFAM" id="SSF110395">
    <property type="entry name" value="CutC-like"/>
    <property type="match status" value="1"/>
</dbReference>
<dbReference type="Gene3D" id="3.20.20.380">
    <property type="entry name" value="Copper homeostasis (CutC) domain"/>
    <property type="match status" value="1"/>
</dbReference>
<name>A0A5N4AB27_PHOPY</name>
<evidence type="ECO:0000256" key="2">
    <source>
        <dbReference type="ARBA" id="ARBA00019014"/>
    </source>
</evidence>
<evidence type="ECO:0000256" key="3">
    <source>
        <dbReference type="SAM" id="Coils"/>
    </source>
</evidence>
<feature type="region of interest" description="Disordered" evidence="4">
    <location>
        <begin position="1"/>
        <end position="25"/>
    </location>
</feature>
<comment type="caution">
    <text evidence="6">The sequence shown here is derived from an EMBL/GenBank/DDBJ whole genome shotgun (WGS) entry which is preliminary data.</text>
</comment>
<protein>
    <recommendedName>
        <fullName evidence="2">Copper homeostasis protein cutC homolog</fullName>
    </recommendedName>
</protein>
<gene>
    <name evidence="6" type="ORF">PPYR_11328</name>
</gene>
<feature type="coiled-coil region" evidence="3">
    <location>
        <begin position="810"/>
        <end position="848"/>
    </location>
</feature>
<dbReference type="InterPro" id="IPR049270">
    <property type="entry name" value="CFAP58_CC"/>
</dbReference>
<dbReference type="FunFam" id="3.20.20.380:FF:000001">
    <property type="entry name" value="Copper homeostasis protein CutC"/>
    <property type="match status" value="1"/>
</dbReference>
<dbReference type="FunCoup" id="A0A5N4AB27">
    <property type="interactions" value="22"/>
</dbReference>
<evidence type="ECO:0000256" key="4">
    <source>
        <dbReference type="SAM" id="MobiDB-lite"/>
    </source>
</evidence>
<dbReference type="Pfam" id="PF03932">
    <property type="entry name" value="CutC"/>
    <property type="match status" value="1"/>
</dbReference>
<dbReference type="HAMAP" id="MF_00795">
    <property type="entry name" value="CutC"/>
    <property type="match status" value="1"/>
</dbReference>
<accession>A0A5N4AB27</accession>
<dbReference type="AlphaFoldDB" id="A0A5N4AB27"/>
<dbReference type="EMBL" id="VVIM01000008">
    <property type="protein sequence ID" value="KAB0794489.1"/>
    <property type="molecule type" value="Genomic_DNA"/>
</dbReference>
<comment type="similarity">
    <text evidence="1">Belongs to the CutC family.</text>
</comment>
<dbReference type="InterPro" id="IPR005627">
    <property type="entry name" value="CutC-like"/>
</dbReference>
<dbReference type="Pfam" id="PF21771">
    <property type="entry name" value="CFAP58_CC"/>
    <property type="match status" value="1"/>
</dbReference>
<feature type="coiled-coil region" evidence="3">
    <location>
        <begin position="63"/>
        <end position="90"/>
    </location>
</feature>
<evidence type="ECO:0000313" key="6">
    <source>
        <dbReference type="EMBL" id="KAB0794489.1"/>
    </source>
</evidence>
<evidence type="ECO:0000313" key="7">
    <source>
        <dbReference type="Proteomes" id="UP000327044"/>
    </source>
</evidence>
<evidence type="ECO:0000256" key="1">
    <source>
        <dbReference type="ARBA" id="ARBA00007768"/>
    </source>
</evidence>
<feature type="region of interest" description="Disordered" evidence="4">
    <location>
        <begin position="152"/>
        <end position="173"/>
    </location>
</feature>
<feature type="domain" description="Cilia- and flagella-associated protein 58 central coiled coil" evidence="5">
    <location>
        <begin position="381"/>
        <end position="682"/>
    </location>
</feature>